<comment type="caution">
    <text evidence="1">The sequence shown here is derived from an EMBL/GenBank/DDBJ whole genome shotgun (WGS) entry which is preliminary data.</text>
</comment>
<gene>
    <name evidence="1" type="ORF">US28_C0005G0061</name>
</gene>
<dbReference type="AlphaFoldDB" id="A0A0G0IJF4"/>
<name>A0A0G0IJF4_9BACT</name>
<dbReference type="EMBL" id="LBSJ01000005">
    <property type="protein sequence ID" value="KKQ16146.1"/>
    <property type="molecule type" value="Genomic_DNA"/>
</dbReference>
<evidence type="ECO:0000313" key="1">
    <source>
        <dbReference type="EMBL" id="KKQ16146.1"/>
    </source>
</evidence>
<reference evidence="1 2" key="1">
    <citation type="journal article" date="2015" name="Nature">
        <title>rRNA introns, odd ribosomes, and small enigmatic genomes across a large radiation of phyla.</title>
        <authorList>
            <person name="Brown C.T."/>
            <person name="Hug L.A."/>
            <person name="Thomas B.C."/>
            <person name="Sharon I."/>
            <person name="Castelle C.J."/>
            <person name="Singh A."/>
            <person name="Wilkins M.J."/>
            <person name="Williams K.H."/>
            <person name="Banfield J.F."/>
        </authorList>
    </citation>
    <scope>NUCLEOTIDE SEQUENCE [LARGE SCALE GENOMIC DNA]</scope>
</reference>
<organism evidence="1 2">
    <name type="scientific">Candidatus Daviesbacteria bacterium GW2011_GWA1_36_8</name>
    <dbReference type="NCBI Taxonomy" id="1618417"/>
    <lineage>
        <taxon>Bacteria</taxon>
        <taxon>Candidatus Daviesiibacteriota</taxon>
    </lineage>
</organism>
<accession>A0A0G0IJF4</accession>
<proteinExistence type="predicted"/>
<evidence type="ECO:0000313" key="2">
    <source>
        <dbReference type="Proteomes" id="UP000034448"/>
    </source>
</evidence>
<dbReference type="Proteomes" id="UP000034448">
    <property type="component" value="Unassembled WGS sequence"/>
</dbReference>
<protein>
    <submittedName>
        <fullName evidence="1">Uncharacterized protein</fullName>
    </submittedName>
</protein>
<sequence>MIDKHYDRQKYRQGISNKLSYVRKNVRIINICPNLFVRPLTTHVQFPVLLVKEKLIHEYKFSHS</sequence>